<evidence type="ECO:0000256" key="12">
    <source>
        <dbReference type="SAM" id="Phobius"/>
    </source>
</evidence>
<dbReference type="KEGG" id="vpy:HZI73_21810"/>
<feature type="transmembrane region" description="Helical" evidence="12">
    <location>
        <begin position="274"/>
        <end position="292"/>
    </location>
</feature>
<keyword evidence="4" id="KW-0808">Transferase</keyword>
<proteinExistence type="predicted"/>
<evidence type="ECO:0000256" key="6">
    <source>
        <dbReference type="ARBA" id="ARBA00022741"/>
    </source>
</evidence>
<dbReference type="PANTHER" id="PTHR34220:SF11">
    <property type="entry name" value="SENSOR PROTEIN KINASE HPTS"/>
    <property type="match status" value="1"/>
</dbReference>
<dbReference type="Proteomes" id="UP000683246">
    <property type="component" value="Chromosome"/>
</dbReference>
<evidence type="ECO:0000256" key="11">
    <source>
        <dbReference type="ARBA" id="ARBA00023136"/>
    </source>
</evidence>
<dbReference type="InterPro" id="IPR036890">
    <property type="entry name" value="HATPase_C_sf"/>
</dbReference>
<name>A0A8J8SIC5_9FIRM</name>
<dbReference type="Gene3D" id="6.10.340.10">
    <property type="match status" value="1"/>
</dbReference>
<keyword evidence="7 14" id="KW-0418">Kinase</keyword>
<keyword evidence="2" id="KW-1003">Cell membrane</keyword>
<feature type="domain" description="HAMP" evidence="13">
    <location>
        <begin position="313"/>
        <end position="347"/>
    </location>
</feature>
<evidence type="ECO:0000313" key="14">
    <source>
        <dbReference type="EMBL" id="QUI24775.1"/>
    </source>
</evidence>
<evidence type="ECO:0000256" key="2">
    <source>
        <dbReference type="ARBA" id="ARBA00022475"/>
    </source>
</evidence>
<dbReference type="AlphaFoldDB" id="A0A8J8SIC5"/>
<dbReference type="Gene3D" id="3.30.565.10">
    <property type="entry name" value="Histidine kinase-like ATPase, C-terminal domain"/>
    <property type="match status" value="1"/>
</dbReference>
<dbReference type="InterPro" id="IPR003660">
    <property type="entry name" value="HAMP_dom"/>
</dbReference>
<evidence type="ECO:0000259" key="13">
    <source>
        <dbReference type="PROSITE" id="PS50885"/>
    </source>
</evidence>
<evidence type="ECO:0000313" key="15">
    <source>
        <dbReference type="Proteomes" id="UP000683246"/>
    </source>
</evidence>
<keyword evidence="9 12" id="KW-1133">Transmembrane helix</keyword>
<dbReference type="GO" id="GO:0005524">
    <property type="term" value="F:ATP binding"/>
    <property type="evidence" value="ECO:0007669"/>
    <property type="project" value="UniProtKB-KW"/>
</dbReference>
<keyword evidence="6" id="KW-0547">Nucleotide-binding</keyword>
<comment type="subcellular location">
    <subcellularLocation>
        <location evidence="1">Cell membrane</location>
        <topology evidence="1">Multi-pass membrane protein</topology>
    </subcellularLocation>
</comment>
<dbReference type="SUPFAM" id="SSF55874">
    <property type="entry name" value="ATPase domain of HSP90 chaperone/DNA topoisomerase II/histidine kinase"/>
    <property type="match status" value="1"/>
</dbReference>
<evidence type="ECO:0000256" key="10">
    <source>
        <dbReference type="ARBA" id="ARBA00023012"/>
    </source>
</evidence>
<gene>
    <name evidence="14" type="ORF">HZI73_21810</name>
</gene>
<dbReference type="PANTHER" id="PTHR34220">
    <property type="entry name" value="SENSOR HISTIDINE KINASE YPDA"/>
    <property type="match status" value="1"/>
</dbReference>
<dbReference type="InterPro" id="IPR003594">
    <property type="entry name" value="HATPase_dom"/>
</dbReference>
<dbReference type="CDD" id="cd06225">
    <property type="entry name" value="HAMP"/>
    <property type="match status" value="1"/>
</dbReference>
<evidence type="ECO:0000256" key="4">
    <source>
        <dbReference type="ARBA" id="ARBA00022679"/>
    </source>
</evidence>
<keyword evidence="5 12" id="KW-0812">Transmembrane</keyword>
<dbReference type="GO" id="GO:0005886">
    <property type="term" value="C:plasma membrane"/>
    <property type="evidence" value="ECO:0007669"/>
    <property type="project" value="UniProtKB-SubCell"/>
</dbReference>
<evidence type="ECO:0000256" key="5">
    <source>
        <dbReference type="ARBA" id="ARBA00022692"/>
    </source>
</evidence>
<dbReference type="EMBL" id="CP058649">
    <property type="protein sequence ID" value="QUI24775.1"/>
    <property type="molecule type" value="Genomic_DNA"/>
</dbReference>
<keyword evidence="11 12" id="KW-0472">Membrane</keyword>
<accession>A0A8J8SIC5</accession>
<keyword evidence="8" id="KW-0067">ATP-binding</keyword>
<dbReference type="GO" id="GO:0000155">
    <property type="term" value="F:phosphorelay sensor kinase activity"/>
    <property type="evidence" value="ECO:0007669"/>
    <property type="project" value="InterPro"/>
</dbReference>
<dbReference type="PROSITE" id="PS50885">
    <property type="entry name" value="HAMP"/>
    <property type="match status" value="1"/>
</dbReference>
<dbReference type="Pfam" id="PF02518">
    <property type="entry name" value="HATPase_c"/>
    <property type="match status" value="1"/>
</dbReference>
<keyword evidence="3" id="KW-0597">Phosphoprotein</keyword>
<evidence type="ECO:0000256" key="3">
    <source>
        <dbReference type="ARBA" id="ARBA00022553"/>
    </source>
</evidence>
<dbReference type="InterPro" id="IPR010559">
    <property type="entry name" value="Sig_transdc_His_kin_internal"/>
</dbReference>
<dbReference type="Pfam" id="PF06580">
    <property type="entry name" value="His_kinase"/>
    <property type="match status" value="1"/>
</dbReference>
<protein>
    <submittedName>
        <fullName evidence="14">Histidine kinase</fullName>
    </submittedName>
</protein>
<keyword evidence="10" id="KW-0902">Two-component regulatory system</keyword>
<evidence type="ECO:0000256" key="8">
    <source>
        <dbReference type="ARBA" id="ARBA00022840"/>
    </source>
</evidence>
<dbReference type="InterPro" id="IPR050640">
    <property type="entry name" value="Bact_2-comp_sensor_kinase"/>
</dbReference>
<feature type="transmembrane region" description="Helical" evidence="12">
    <location>
        <begin position="12"/>
        <end position="33"/>
    </location>
</feature>
<evidence type="ECO:0000256" key="9">
    <source>
        <dbReference type="ARBA" id="ARBA00022989"/>
    </source>
</evidence>
<evidence type="ECO:0000256" key="1">
    <source>
        <dbReference type="ARBA" id="ARBA00004651"/>
    </source>
</evidence>
<keyword evidence="15" id="KW-1185">Reference proteome</keyword>
<evidence type="ECO:0000256" key="7">
    <source>
        <dbReference type="ARBA" id="ARBA00022777"/>
    </source>
</evidence>
<sequence length="563" mass="65362">MILKQNTIYRRILTYFILFIYLPVTIITSILFFNIREQNRRIAISTSTELSLRYQTTVEAYIHQKLDMLTSLSSYNPLTVFLNTVYKPRLDFENYNSTVIAYFKGYAGIYYRSSIRLYVTNETIPEGHCTIYPIHYISTNKIINDFMHSKDMTAIEHASRFLDTASHDDFLKAKNHIIMLHKLTNYKKLTALVVMRLPETEFFGIHESHKLFQIGSIKIINHSSLSNENLQKKVFKGQSGVLDNIAYSRSSIDHLPYDIIIVTDAETPSTFMTFYQLIIFSILLMASSLMLYEIYKMTNRINSCLYRMNDSIQHDFSQRLPIKGNDEITKLSQNINMLLDGIKKLVKRTVEQETIGKETQIFALQNQINPHFIYNTLEIFSSQMELYGHYEESDAMGDFARMLRYNLAGKEYFTSVKEETNHMNSYLSIQKIRYPLIRCHVLIPYDIYSAKIIRFIFQPIIENSIQHGLNRHHPELKITITASRVNHDILFIVTDNGLGMEPQKVTTLNANLNAPISGNKTSKGSIGLANINNRLRLFFGEDYRLVVESKINQGTIIRFKIPI</sequence>
<dbReference type="RefSeq" id="WP_212695471.1">
    <property type="nucleotide sequence ID" value="NZ_CP058649.1"/>
</dbReference>
<organism evidence="14 15">
    <name type="scientific">Vallitalea pronyensis</name>
    <dbReference type="NCBI Taxonomy" id="1348613"/>
    <lineage>
        <taxon>Bacteria</taxon>
        <taxon>Bacillati</taxon>
        <taxon>Bacillota</taxon>
        <taxon>Clostridia</taxon>
        <taxon>Lachnospirales</taxon>
        <taxon>Vallitaleaceae</taxon>
        <taxon>Vallitalea</taxon>
    </lineage>
</organism>
<reference evidence="14" key="1">
    <citation type="submission" date="2020-07" db="EMBL/GenBank/DDBJ databases">
        <title>Vallitalea pronyensis genome.</title>
        <authorList>
            <person name="Postec A."/>
        </authorList>
    </citation>
    <scope>NUCLEOTIDE SEQUENCE</scope>
    <source>
        <strain evidence="14">FatNI3</strain>
    </source>
</reference>